<protein>
    <submittedName>
        <fullName evidence="1">Uncharacterized protein</fullName>
    </submittedName>
</protein>
<organism evidence="1">
    <name type="scientific">Streptomyces sp. NBC_00119</name>
    <dbReference type="NCBI Taxonomy" id="2975659"/>
    <lineage>
        <taxon>Bacteria</taxon>
        <taxon>Bacillati</taxon>
        <taxon>Actinomycetota</taxon>
        <taxon>Actinomycetes</taxon>
        <taxon>Kitasatosporales</taxon>
        <taxon>Streptomycetaceae</taxon>
        <taxon>Streptomyces</taxon>
    </lineage>
</organism>
<accession>A0AAU1UHC2</accession>
<dbReference type="AlphaFoldDB" id="A0AAU1UHC2"/>
<dbReference type="EMBL" id="CP108195">
    <property type="protein sequence ID" value="WTS16833.1"/>
    <property type="molecule type" value="Genomic_DNA"/>
</dbReference>
<gene>
    <name evidence="1" type="ORF">OHU69_40725</name>
</gene>
<sequence length="88" mass="9360">MSDLSDVPARYTVLVKPQLADKDGHPVHGNPLRVVPVEATGSSGESGYPRFEGEGVQVEIDPLTRSVEAVTVDGEELPYGWVAEVAAD</sequence>
<reference evidence="1" key="1">
    <citation type="submission" date="2022-10" db="EMBL/GenBank/DDBJ databases">
        <title>The complete genomes of actinobacterial strains from the NBC collection.</title>
        <authorList>
            <person name="Joergensen T.S."/>
            <person name="Alvarez Arevalo M."/>
            <person name="Sterndorff E.B."/>
            <person name="Faurdal D."/>
            <person name="Vuksanovic O."/>
            <person name="Mourched A.-S."/>
            <person name="Charusanti P."/>
            <person name="Shaw S."/>
            <person name="Blin K."/>
            <person name="Weber T."/>
        </authorList>
    </citation>
    <scope>NUCLEOTIDE SEQUENCE</scope>
    <source>
        <strain evidence="1">NBC_00119</strain>
    </source>
</reference>
<proteinExistence type="predicted"/>
<name>A0AAU1UHC2_9ACTN</name>
<evidence type="ECO:0000313" key="1">
    <source>
        <dbReference type="EMBL" id="WTS16833.1"/>
    </source>
</evidence>